<dbReference type="PANTHER" id="PTHR46534">
    <property type="entry name" value="IGGFC_BINDING DOMAIN-CONTAINING PROTEIN"/>
    <property type="match status" value="1"/>
</dbReference>
<dbReference type="PANTHER" id="PTHR46534:SF1">
    <property type="entry name" value="IGGFC-BINDING PROTEIN N-TERMINAL DOMAIN-CONTAINING PROTEIN"/>
    <property type="match status" value="1"/>
</dbReference>
<reference evidence="5" key="1">
    <citation type="journal article" date="2019" name="bioRxiv">
        <title>The Genome of the Zebra Mussel, Dreissena polymorpha: A Resource for Invasive Species Research.</title>
        <authorList>
            <person name="McCartney M.A."/>
            <person name="Auch B."/>
            <person name="Kono T."/>
            <person name="Mallez S."/>
            <person name="Zhang Y."/>
            <person name="Obille A."/>
            <person name="Becker A."/>
            <person name="Abrahante J.E."/>
            <person name="Garbe J."/>
            <person name="Badalamenti J.P."/>
            <person name="Herman A."/>
            <person name="Mangelson H."/>
            <person name="Liachko I."/>
            <person name="Sullivan S."/>
            <person name="Sone E.D."/>
            <person name="Koren S."/>
            <person name="Silverstein K.A.T."/>
            <person name="Beckman K.B."/>
            <person name="Gohl D.M."/>
        </authorList>
    </citation>
    <scope>NUCLEOTIDE SEQUENCE</scope>
    <source>
        <strain evidence="5">Duluth1</strain>
        <tissue evidence="5">Whole animal</tissue>
    </source>
</reference>
<gene>
    <name evidence="5" type="ORF">DPMN_061121</name>
</gene>
<feature type="domain" description="Sushi" evidence="4">
    <location>
        <begin position="423"/>
        <end position="478"/>
    </location>
</feature>
<keyword evidence="1" id="KW-1015">Disulfide bond</keyword>
<dbReference type="Pfam" id="PF17517">
    <property type="entry name" value="IgGFc_binding"/>
    <property type="match status" value="1"/>
</dbReference>
<dbReference type="InterPro" id="IPR035976">
    <property type="entry name" value="Sushi/SCR/CCP_sf"/>
</dbReference>
<dbReference type="Gene3D" id="2.10.70.10">
    <property type="entry name" value="Complement Module, domain 1"/>
    <property type="match status" value="5"/>
</dbReference>
<feature type="domain" description="Sushi" evidence="4">
    <location>
        <begin position="367"/>
        <end position="422"/>
    </location>
</feature>
<evidence type="ECO:0000313" key="6">
    <source>
        <dbReference type="Proteomes" id="UP000828390"/>
    </source>
</evidence>
<feature type="domain" description="Sushi" evidence="4">
    <location>
        <begin position="479"/>
        <end position="534"/>
    </location>
</feature>
<feature type="domain" description="Sushi" evidence="4">
    <location>
        <begin position="255"/>
        <end position="310"/>
    </location>
</feature>
<dbReference type="AlphaFoldDB" id="A0A9D4C788"/>
<protein>
    <recommendedName>
        <fullName evidence="4">Sushi domain-containing protein</fullName>
    </recommendedName>
</protein>
<keyword evidence="2" id="KW-0768">Sushi</keyword>
<comment type="caution">
    <text evidence="5">The sequence shown here is derived from an EMBL/GenBank/DDBJ whole genome shotgun (WGS) entry which is preliminary data.</text>
</comment>
<proteinExistence type="predicted"/>
<dbReference type="InterPro" id="IPR000436">
    <property type="entry name" value="Sushi_SCR_CCP_dom"/>
</dbReference>
<feature type="non-terminal residue" evidence="5">
    <location>
        <position position="1"/>
    </location>
</feature>
<comment type="caution">
    <text evidence="2">Lacks conserved residue(s) required for the propagation of feature annotation.</text>
</comment>
<keyword evidence="3" id="KW-0175">Coiled coil</keyword>
<evidence type="ECO:0000313" key="5">
    <source>
        <dbReference type="EMBL" id="KAH3718318.1"/>
    </source>
</evidence>
<evidence type="ECO:0000256" key="1">
    <source>
        <dbReference type="ARBA" id="ARBA00023157"/>
    </source>
</evidence>
<name>A0A9D4C788_DREPO</name>
<dbReference type="CDD" id="cd00033">
    <property type="entry name" value="CCP"/>
    <property type="match status" value="5"/>
</dbReference>
<dbReference type="PROSITE" id="PS50923">
    <property type="entry name" value="SUSHI"/>
    <property type="match status" value="5"/>
</dbReference>
<dbReference type="Pfam" id="PF00084">
    <property type="entry name" value="Sushi"/>
    <property type="match status" value="5"/>
</dbReference>
<organism evidence="5 6">
    <name type="scientific">Dreissena polymorpha</name>
    <name type="common">Zebra mussel</name>
    <name type="synonym">Mytilus polymorpha</name>
    <dbReference type="NCBI Taxonomy" id="45954"/>
    <lineage>
        <taxon>Eukaryota</taxon>
        <taxon>Metazoa</taxon>
        <taxon>Spiralia</taxon>
        <taxon>Lophotrochozoa</taxon>
        <taxon>Mollusca</taxon>
        <taxon>Bivalvia</taxon>
        <taxon>Autobranchia</taxon>
        <taxon>Heteroconchia</taxon>
        <taxon>Euheterodonta</taxon>
        <taxon>Imparidentia</taxon>
        <taxon>Neoheterodontei</taxon>
        <taxon>Myida</taxon>
        <taxon>Dreissenoidea</taxon>
        <taxon>Dreissenidae</taxon>
        <taxon>Dreissena</taxon>
    </lineage>
</organism>
<evidence type="ECO:0000256" key="2">
    <source>
        <dbReference type="PROSITE-ProRule" id="PRU00302"/>
    </source>
</evidence>
<dbReference type="Proteomes" id="UP000828390">
    <property type="component" value="Unassembled WGS sequence"/>
</dbReference>
<feature type="coiled-coil region" evidence="3">
    <location>
        <begin position="11"/>
        <end position="71"/>
    </location>
</feature>
<accession>A0A9D4C788</accession>
<dbReference type="SMART" id="SM00032">
    <property type="entry name" value="CCP"/>
    <property type="match status" value="5"/>
</dbReference>
<feature type="domain" description="Sushi" evidence="4">
    <location>
        <begin position="311"/>
        <end position="366"/>
    </location>
</feature>
<reference evidence="5" key="2">
    <citation type="submission" date="2020-11" db="EMBL/GenBank/DDBJ databases">
        <authorList>
            <person name="McCartney M.A."/>
            <person name="Auch B."/>
            <person name="Kono T."/>
            <person name="Mallez S."/>
            <person name="Becker A."/>
            <person name="Gohl D.M."/>
            <person name="Silverstein K.A.T."/>
            <person name="Koren S."/>
            <person name="Bechman K.B."/>
            <person name="Herman A."/>
            <person name="Abrahante J.E."/>
            <person name="Garbe J."/>
        </authorList>
    </citation>
    <scope>NUCLEOTIDE SEQUENCE</scope>
    <source>
        <strain evidence="5">Duluth1</strain>
        <tissue evidence="5">Whole animal</tissue>
    </source>
</reference>
<dbReference type="EMBL" id="JAIWYP010000013">
    <property type="protein sequence ID" value="KAH3718318.1"/>
    <property type="molecule type" value="Genomic_DNA"/>
</dbReference>
<keyword evidence="6" id="KW-1185">Reference proteome</keyword>
<dbReference type="SUPFAM" id="SSF57535">
    <property type="entry name" value="Complement control module/SCR domain"/>
    <property type="match status" value="5"/>
</dbReference>
<evidence type="ECO:0000256" key="3">
    <source>
        <dbReference type="SAM" id="Coils"/>
    </source>
</evidence>
<evidence type="ECO:0000259" key="4">
    <source>
        <dbReference type="PROSITE" id="PS50923"/>
    </source>
</evidence>
<dbReference type="InterPro" id="IPR035234">
    <property type="entry name" value="IgGFc-bd_N"/>
</dbReference>
<sequence length="962" mass="105926">QGMTGLNQMEITDLKNKLSAHESRLNRLFSTVDEIQVDNSALKMKVNQVVVEKENEANAELIRLNARIETKFDDKFNALQKKFEETAAVMMIGYKDLKRQMLDETNTFSQSVISEQNKLSTKIDKADAKIVRLDGEVNRLEVNALVEKTEKNELIKNLKAELLQLNAGVETKCDDRVITLQKRFEETTAVNMVGYKDLETHISDQMNNFSQSLISEQNKLSTKIDKADAKIVKLDVEAKKLDGFSRIIEELITTIDCKDPTPDHGTVNTTATTYGTVVKVSCNHGYVLSGTNIITCKVDSSWSESATCIPYDCEDPTPDHGTVNTTVTTYGTVVKISCNHGYVLSGENIIECNADSDWSASATCNPYDCGDPTPDHGTVNTTVTTYGTVVQISCNHGYVLSGENIIKCNVDSDWSASATCNPYDCGDPTPDHGTVNTTVTTYGTVDKISCNNGYVLSGENIIKCNAESDWSASATCNLYDCGDPTPDHGTVNTTVTTYGTVVKISCNNGYVLSGENIIKCNADSDWSASATCNLYDSAGRQFIFGIPETSYTTDYIKLYIASKHVSKVYITAPGIGFNQTITTLANTSTAVVLPGSLVTTTGLSNKAVYVEANQTISIYVMVRDFYSSDGFLLLPISADAREFVVASYEPYYYTLPSEFLIIALEDSTLIDIQLITSDGPVIIGGQSYSSGQNVSLKMSRMQTYLVQHEHDLTGTHITSSKPVSVVSGVTCANVPQYAVGCDFLVEQMLPVSFWQREYVCAKLKSRGINRLRILSSVDGTSVNIGATHIKLNKGEFYEYVHSNDVATPIESNFPVLVLQYAEGRDHDSKLGDPSMITIPSLNGQEAEYFYETATPLAYHYVSITIRTDQANGLHIDGSTVSRVDELKTTINTTEFSVIRLILRVSAGTTMTDHETRFKFQAFPMNVHDQRLYIKYDATLCDTSDVTSSHRCDQRPQILFVLP</sequence>